<evidence type="ECO:0000313" key="7">
    <source>
        <dbReference type="EMBL" id="MCB8883454.1"/>
    </source>
</evidence>
<name>A0A964E6C8_9PROT</name>
<keyword evidence="5" id="KW-0804">Transcription</keyword>
<dbReference type="InterPro" id="IPR000835">
    <property type="entry name" value="HTH_MarR-typ"/>
</dbReference>
<dbReference type="InterPro" id="IPR036390">
    <property type="entry name" value="WH_DNA-bd_sf"/>
</dbReference>
<keyword evidence="4" id="KW-0238">DNA-binding</keyword>
<proteinExistence type="predicted"/>
<sequence>MAVNRLYKPMLDAMGITYPQYLVLNALNEADGQTVGGVAEVLALESSTVTPLVKRLEQAGLVTRQRSRQDERLVQVFLTETGRDRLAESTCLNVTLLQRSGMSFPEINALNRELQALRDLLVEGQTAAESSGRE</sequence>
<accession>A0A964E6C8</accession>
<comment type="subcellular location">
    <subcellularLocation>
        <location evidence="1">Cytoplasm</location>
    </subcellularLocation>
</comment>
<dbReference type="InterPro" id="IPR055166">
    <property type="entry name" value="Transc_reg_Sar_Rot_HTH"/>
</dbReference>
<dbReference type="EMBL" id="JAESVA010000013">
    <property type="protein sequence ID" value="MCB8883454.1"/>
    <property type="molecule type" value="Genomic_DNA"/>
</dbReference>
<protein>
    <submittedName>
        <fullName evidence="7">MarR family transcriptional regulator</fullName>
    </submittedName>
</protein>
<dbReference type="Pfam" id="PF22381">
    <property type="entry name" value="Staph_reg_Sar_Rot"/>
    <property type="match status" value="1"/>
</dbReference>
<evidence type="ECO:0000313" key="8">
    <source>
        <dbReference type="Proteomes" id="UP000721844"/>
    </source>
</evidence>
<dbReference type="GO" id="GO:0003677">
    <property type="term" value="F:DNA binding"/>
    <property type="evidence" value="ECO:0007669"/>
    <property type="project" value="UniProtKB-KW"/>
</dbReference>
<evidence type="ECO:0000256" key="5">
    <source>
        <dbReference type="ARBA" id="ARBA00023163"/>
    </source>
</evidence>
<feature type="domain" description="HTH marR-type" evidence="6">
    <location>
        <begin position="1"/>
        <end position="119"/>
    </location>
</feature>
<evidence type="ECO:0000256" key="4">
    <source>
        <dbReference type="ARBA" id="ARBA00023125"/>
    </source>
</evidence>
<dbReference type="GO" id="GO:0006950">
    <property type="term" value="P:response to stress"/>
    <property type="evidence" value="ECO:0007669"/>
    <property type="project" value="TreeGrafter"/>
</dbReference>
<dbReference type="PROSITE" id="PS50995">
    <property type="entry name" value="HTH_MARR_2"/>
    <property type="match status" value="1"/>
</dbReference>
<keyword evidence="2" id="KW-0963">Cytoplasm</keyword>
<gene>
    <name evidence="7" type="ORF">ACELLULO517_24615</name>
</gene>
<evidence type="ECO:0000256" key="1">
    <source>
        <dbReference type="ARBA" id="ARBA00004496"/>
    </source>
</evidence>
<organism evidence="7 8">
    <name type="scientific">Acidisoma cellulosilyticum</name>
    <dbReference type="NCBI Taxonomy" id="2802395"/>
    <lineage>
        <taxon>Bacteria</taxon>
        <taxon>Pseudomonadati</taxon>
        <taxon>Pseudomonadota</taxon>
        <taxon>Alphaproteobacteria</taxon>
        <taxon>Acetobacterales</taxon>
        <taxon>Acidocellaceae</taxon>
        <taxon>Acidisoma</taxon>
    </lineage>
</organism>
<keyword evidence="3" id="KW-0805">Transcription regulation</keyword>
<dbReference type="InterPro" id="IPR039422">
    <property type="entry name" value="MarR/SlyA-like"/>
</dbReference>
<reference evidence="7 8" key="1">
    <citation type="journal article" date="2021" name="Microorganisms">
        <title>Acidisoma silvae sp. nov. and Acidisomacellulosilytica sp. nov., Two Acidophilic Bacteria Isolated from Decaying Wood, Hydrolyzing Cellulose and Producing Poly-3-hydroxybutyrate.</title>
        <authorList>
            <person name="Mieszkin S."/>
            <person name="Pouder E."/>
            <person name="Uroz S."/>
            <person name="Simon-Colin C."/>
            <person name="Alain K."/>
        </authorList>
    </citation>
    <scope>NUCLEOTIDE SEQUENCE [LARGE SCALE GENOMIC DNA]</scope>
    <source>
        <strain evidence="7 8">HW T5.17</strain>
    </source>
</reference>
<dbReference type="Gene3D" id="1.10.10.10">
    <property type="entry name" value="Winged helix-like DNA-binding domain superfamily/Winged helix DNA-binding domain"/>
    <property type="match status" value="1"/>
</dbReference>
<dbReference type="GO" id="GO:0005737">
    <property type="term" value="C:cytoplasm"/>
    <property type="evidence" value="ECO:0007669"/>
    <property type="project" value="UniProtKB-SubCell"/>
</dbReference>
<dbReference type="AlphaFoldDB" id="A0A964E6C8"/>
<dbReference type="PANTHER" id="PTHR33164">
    <property type="entry name" value="TRANSCRIPTIONAL REGULATOR, MARR FAMILY"/>
    <property type="match status" value="1"/>
</dbReference>
<dbReference type="GO" id="GO:0003700">
    <property type="term" value="F:DNA-binding transcription factor activity"/>
    <property type="evidence" value="ECO:0007669"/>
    <property type="project" value="InterPro"/>
</dbReference>
<evidence type="ECO:0000256" key="3">
    <source>
        <dbReference type="ARBA" id="ARBA00023015"/>
    </source>
</evidence>
<dbReference type="PANTHER" id="PTHR33164:SF5">
    <property type="entry name" value="ORGANIC HYDROPEROXIDE RESISTANCE TRANSCRIPTIONAL REGULATOR"/>
    <property type="match status" value="1"/>
</dbReference>
<dbReference type="SMART" id="SM00347">
    <property type="entry name" value="HTH_MARR"/>
    <property type="match status" value="1"/>
</dbReference>
<evidence type="ECO:0000259" key="6">
    <source>
        <dbReference type="PROSITE" id="PS50995"/>
    </source>
</evidence>
<comment type="caution">
    <text evidence="7">The sequence shown here is derived from an EMBL/GenBank/DDBJ whole genome shotgun (WGS) entry which is preliminary data.</text>
</comment>
<keyword evidence="8" id="KW-1185">Reference proteome</keyword>
<dbReference type="InterPro" id="IPR036388">
    <property type="entry name" value="WH-like_DNA-bd_sf"/>
</dbReference>
<evidence type="ECO:0000256" key="2">
    <source>
        <dbReference type="ARBA" id="ARBA00022490"/>
    </source>
</evidence>
<dbReference type="Proteomes" id="UP000721844">
    <property type="component" value="Unassembled WGS sequence"/>
</dbReference>
<dbReference type="SUPFAM" id="SSF46785">
    <property type="entry name" value="Winged helix' DNA-binding domain"/>
    <property type="match status" value="1"/>
</dbReference>